<dbReference type="AlphaFoldDB" id="A0A1F6CBD8"/>
<evidence type="ECO:0000313" key="2">
    <source>
        <dbReference type="EMBL" id="OGG46528.1"/>
    </source>
</evidence>
<dbReference type="EMBL" id="MFKF01000306">
    <property type="protein sequence ID" value="OGG46528.1"/>
    <property type="molecule type" value="Genomic_DNA"/>
</dbReference>
<dbReference type="Pfam" id="PF23500">
    <property type="entry name" value="DUF7133"/>
    <property type="match status" value="1"/>
</dbReference>
<evidence type="ECO:0000259" key="1">
    <source>
        <dbReference type="Pfam" id="PF23500"/>
    </source>
</evidence>
<dbReference type="PANTHER" id="PTHR33546:SF1">
    <property type="entry name" value="LARGE, MULTIFUNCTIONAL SECRETED PROTEIN"/>
    <property type="match status" value="1"/>
</dbReference>
<accession>A0A1F6CBD8</accession>
<dbReference type="InterPro" id="IPR055557">
    <property type="entry name" value="DUF7133"/>
</dbReference>
<comment type="caution">
    <text evidence="2">The sequence shown here is derived from an EMBL/GenBank/DDBJ whole genome shotgun (WGS) entry which is preliminary data.</text>
</comment>
<sequence>MERLPASVRAELDRRLEEDFPLSSEAQFYRIETLAVPEGVALEVGGMCFTVDGVLMICTRRGDVWAVRDATTAPKWSLFASGLHEPLGLWPGDRAGEIYCVQRPELTRIADTDGDGRADAYDCVTDAWGMSGHYHEFAFGPVRDRDGNFYGTLNVAFHDSAVGDAKAPYRGWAFKVTPAGEFIPWATGLRSPNGLGFNLEGDLFVTDNQGDYIGTGPLHHVAQGDFHGHPAGLPWREGWKGDPFRAPLAELDKIRKPAALLFPFGPMGQSASEPTWDATGGKFGPFAGQMFVGDQTKSTIMRAALEKVEGEYQGACFPFRAGFQSGNNRVAWAPDGSLFVGQTDRGWGAVGGKPWGVQRAVWTGKAPMEIHTMSLTADGFELTFTKDVDASEARWSLQHYYYEYHRQYGSPQFGNTAVKPTSVRADGRKVRLVLPELVRGRVYELHVDGLRATDGSELLHGEAYYTLNRRRGETEY</sequence>
<gene>
    <name evidence="2" type="ORF">A3F84_15880</name>
</gene>
<dbReference type="InterPro" id="IPR011042">
    <property type="entry name" value="6-blade_b-propeller_TolB-like"/>
</dbReference>
<organism evidence="2 3">
    <name type="scientific">Handelsmanbacteria sp. (strain RIFCSPLOWO2_12_FULL_64_10)</name>
    <dbReference type="NCBI Taxonomy" id="1817868"/>
    <lineage>
        <taxon>Bacteria</taxon>
        <taxon>Candidatus Handelsmaniibacteriota</taxon>
    </lineage>
</organism>
<dbReference type="Proteomes" id="UP000178606">
    <property type="component" value="Unassembled WGS sequence"/>
</dbReference>
<feature type="domain" description="DUF7133" evidence="1">
    <location>
        <begin position="74"/>
        <end position="211"/>
    </location>
</feature>
<name>A0A1F6CBD8_HANXR</name>
<proteinExistence type="predicted"/>
<evidence type="ECO:0000313" key="3">
    <source>
        <dbReference type="Proteomes" id="UP000178606"/>
    </source>
</evidence>
<dbReference type="SUPFAM" id="SSF63829">
    <property type="entry name" value="Calcium-dependent phosphotriesterase"/>
    <property type="match status" value="1"/>
</dbReference>
<dbReference type="Gene3D" id="2.120.10.30">
    <property type="entry name" value="TolB, C-terminal domain"/>
    <property type="match status" value="1"/>
</dbReference>
<dbReference type="PANTHER" id="PTHR33546">
    <property type="entry name" value="LARGE, MULTIFUNCTIONAL SECRETED PROTEIN-RELATED"/>
    <property type="match status" value="1"/>
</dbReference>
<protein>
    <recommendedName>
        <fullName evidence="1">DUF7133 domain-containing protein</fullName>
    </recommendedName>
</protein>
<reference evidence="2 3" key="1">
    <citation type="journal article" date="2016" name="Nat. Commun.">
        <title>Thousands of microbial genomes shed light on interconnected biogeochemical processes in an aquifer system.</title>
        <authorList>
            <person name="Anantharaman K."/>
            <person name="Brown C.T."/>
            <person name="Hug L.A."/>
            <person name="Sharon I."/>
            <person name="Castelle C.J."/>
            <person name="Probst A.J."/>
            <person name="Thomas B.C."/>
            <person name="Singh A."/>
            <person name="Wilkins M.J."/>
            <person name="Karaoz U."/>
            <person name="Brodie E.L."/>
            <person name="Williams K.H."/>
            <person name="Hubbard S.S."/>
            <person name="Banfield J.F."/>
        </authorList>
    </citation>
    <scope>NUCLEOTIDE SEQUENCE [LARGE SCALE GENOMIC DNA]</scope>
    <source>
        <strain evidence="3">RIFCSPLOWO2_12_FULL_64_10</strain>
    </source>
</reference>